<feature type="region of interest" description="Disordered" evidence="1">
    <location>
        <begin position="117"/>
        <end position="155"/>
    </location>
</feature>
<name>A0A644YV50_9ZZZZ</name>
<organism evidence="2">
    <name type="scientific">bioreactor metagenome</name>
    <dbReference type="NCBI Taxonomy" id="1076179"/>
    <lineage>
        <taxon>unclassified sequences</taxon>
        <taxon>metagenomes</taxon>
        <taxon>ecological metagenomes</taxon>
    </lineage>
</organism>
<dbReference type="AlphaFoldDB" id="A0A644YV50"/>
<comment type="caution">
    <text evidence="2">The sequence shown here is derived from an EMBL/GenBank/DDBJ whole genome shotgun (WGS) entry which is preliminary data.</text>
</comment>
<proteinExistence type="predicted"/>
<accession>A0A644YV50</accession>
<feature type="compositionally biased region" description="Low complexity" evidence="1">
    <location>
        <begin position="120"/>
        <end position="138"/>
    </location>
</feature>
<reference evidence="2" key="1">
    <citation type="submission" date="2019-08" db="EMBL/GenBank/DDBJ databases">
        <authorList>
            <person name="Kucharzyk K."/>
            <person name="Murdoch R.W."/>
            <person name="Higgins S."/>
            <person name="Loffler F."/>
        </authorList>
    </citation>
    <scope>NUCLEOTIDE SEQUENCE</scope>
</reference>
<protein>
    <submittedName>
        <fullName evidence="2">Uncharacterized protein</fullName>
    </submittedName>
</protein>
<evidence type="ECO:0000256" key="1">
    <source>
        <dbReference type="SAM" id="MobiDB-lite"/>
    </source>
</evidence>
<sequence length="155" mass="16432">MQPRTVQIHDLLGRHLPAIECCVQRLSHHQAGGCRDGDGQDQIARHTNLDAQGRANGSMHALILSEPANESRGDILRVGVPRIAFSRSARLLGAGRSRFQPRGQLCGCCVAIHHVVPQGSSTPPRRSSSPAFSGSRTTDAPAAIARSKVATASST</sequence>
<gene>
    <name evidence="2" type="ORF">SDC9_78425</name>
</gene>
<evidence type="ECO:0000313" key="2">
    <source>
        <dbReference type="EMBL" id="MPM31868.1"/>
    </source>
</evidence>
<dbReference type="EMBL" id="VSSQ01006200">
    <property type="protein sequence ID" value="MPM31868.1"/>
    <property type="molecule type" value="Genomic_DNA"/>
</dbReference>